<protein>
    <submittedName>
        <fullName evidence="2">Acyl carrier protein (ACP)</fullName>
    </submittedName>
</protein>
<dbReference type="SUPFAM" id="SSF47336">
    <property type="entry name" value="ACP-like"/>
    <property type="match status" value="1"/>
</dbReference>
<dbReference type="HOGENOM" id="CLU_108696_20_2_11"/>
<dbReference type="Pfam" id="PF00550">
    <property type="entry name" value="PP-binding"/>
    <property type="match status" value="1"/>
</dbReference>
<keyword evidence="3" id="KW-1185">Reference proteome</keyword>
<evidence type="ECO:0000313" key="2">
    <source>
        <dbReference type="EMBL" id="CAJ64881.1"/>
    </source>
</evidence>
<dbReference type="AlphaFoldDB" id="Q0RCE4"/>
<dbReference type="Gene3D" id="1.10.1200.10">
    <property type="entry name" value="ACP-like"/>
    <property type="match status" value="1"/>
</dbReference>
<gene>
    <name evidence="2" type="ordered locus">FRAAL6258</name>
</gene>
<dbReference type="eggNOG" id="COG0236">
    <property type="taxonomic scope" value="Bacteria"/>
</dbReference>
<dbReference type="PROSITE" id="PS50075">
    <property type="entry name" value="CARRIER"/>
    <property type="match status" value="1"/>
</dbReference>
<dbReference type="InterPro" id="IPR009081">
    <property type="entry name" value="PP-bd_ACP"/>
</dbReference>
<dbReference type="KEGG" id="fal:FRAAL6258"/>
<dbReference type="InterPro" id="IPR036736">
    <property type="entry name" value="ACP-like_sf"/>
</dbReference>
<dbReference type="EMBL" id="CT573213">
    <property type="protein sequence ID" value="CAJ64881.1"/>
    <property type="molecule type" value="Genomic_DNA"/>
</dbReference>
<organism evidence="2 3">
    <name type="scientific">Frankia alni (strain DSM 45986 / CECT 9034 / ACN14a)</name>
    <dbReference type="NCBI Taxonomy" id="326424"/>
    <lineage>
        <taxon>Bacteria</taxon>
        <taxon>Bacillati</taxon>
        <taxon>Actinomycetota</taxon>
        <taxon>Actinomycetes</taxon>
        <taxon>Frankiales</taxon>
        <taxon>Frankiaceae</taxon>
        <taxon>Frankia</taxon>
    </lineage>
</organism>
<accession>Q0RCE4</accession>
<evidence type="ECO:0000313" key="3">
    <source>
        <dbReference type="Proteomes" id="UP000000657"/>
    </source>
</evidence>
<reference evidence="2 3" key="1">
    <citation type="journal article" date="2007" name="Genome Res.">
        <title>Genome characteristics of facultatively symbiotic Frankia sp. strains reflect host range and host plant biogeography.</title>
        <authorList>
            <person name="Normand P."/>
            <person name="Lapierre P."/>
            <person name="Tisa L.S."/>
            <person name="Gogarten J.P."/>
            <person name="Alloisio N."/>
            <person name="Bagnarol E."/>
            <person name="Bassi C.A."/>
            <person name="Berry A.M."/>
            <person name="Bickhart D.M."/>
            <person name="Choisne N."/>
            <person name="Couloux A."/>
            <person name="Cournoyer B."/>
            <person name="Cruveiller S."/>
            <person name="Daubin V."/>
            <person name="Demange N."/>
            <person name="Francino M.P."/>
            <person name="Goltsman E."/>
            <person name="Huang Y."/>
            <person name="Kopp O.R."/>
            <person name="Labarre L."/>
            <person name="Lapidus A."/>
            <person name="Lavire C."/>
            <person name="Marechal J."/>
            <person name="Martinez M."/>
            <person name="Mastronunzio J.E."/>
            <person name="Mullin B.C."/>
            <person name="Niemann J."/>
            <person name="Pujic P."/>
            <person name="Rawnsley T."/>
            <person name="Rouy Z."/>
            <person name="Schenowitz C."/>
            <person name="Sellstedt A."/>
            <person name="Tavares F."/>
            <person name="Tomkins J.P."/>
            <person name="Vallenet D."/>
            <person name="Valverde C."/>
            <person name="Wall L.G."/>
            <person name="Wang Y."/>
            <person name="Medigue C."/>
            <person name="Benson D.R."/>
        </authorList>
    </citation>
    <scope>NUCLEOTIDE SEQUENCE [LARGE SCALE GENOMIC DNA]</scope>
    <source>
        <strain evidence="3">DSM 45986 / CECT 9034 / ACN14a</strain>
    </source>
</reference>
<name>Q0RCE4_FRAAA</name>
<sequence>MMVQDRLQQIFREIFSDDDLIVSDTMTADDVPGWDSLAHINLIYAVEREFSIQIADDRLASFATVGDMREHIEELSGVH</sequence>
<evidence type="ECO:0000259" key="1">
    <source>
        <dbReference type="PROSITE" id="PS50075"/>
    </source>
</evidence>
<dbReference type="STRING" id="326424.FRAAL6258"/>
<proteinExistence type="predicted"/>
<feature type="domain" description="Carrier" evidence="1">
    <location>
        <begin position="1"/>
        <end position="76"/>
    </location>
</feature>
<dbReference type="Proteomes" id="UP000000657">
    <property type="component" value="Chromosome"/>
</dbReference>